<feature type="region of interest" description="Disordered" evidence="1">
    <location>
        <begin position="361"/>
        <end position="383"/>
    </location>
</feature>
<name>A0A6A5BPX4_NAEFO</name>
<feature type="compositionally biased region" description="Polar residues" evidence="1">
    <location>
        <begin position="217"/>
        <end position="240"/>
    </location>
</feature>
<evidence type="ECO:0000313" key="2">
    <source>
        <dbReference type="EMBL" id="KAF0974989.1"/>
    </source>
</evidence>
<gene>
    <name evidence="2" type="ORF">FDP41_005742</name>
</gene>
<protein>
    <submittedName>
        <fullName evidence="2">Uncharacterized protein</fullName>
    </submittedName>
</protein>
<dbReference type="Proteomes" id="UP000444721">
    <property type="component" value="Unassembled WGS sequence"/>
</dbReference>
<comment type="caution">
    <text evidence="2">The sequence shown here is derived from an EMBL/GenBank/DDBJ whole genome shotgun (WGS) entry which is preliminary data.</text>
</comment>
<dbReference type="VEuPathDB" id="AmoebaDB:NfTy_045510"/>
<dbReference type="GeneID" id="68112960"/>
<dbReference type="RefSeq" id="XP_044559702.1">
    <property type="nucleotide sequence ID" value="XM_044709300.1"/>
</dbReference>
<reference evidence="2 3" key="1">
    <citation type="journal article" date="2019" name="Sci. Rep.">
        <title>Nanopore sequencing improves the draft genome of the human pathogenic amoeba Naegleria fowleri.</title>
        <authorList>
            <person name="Liechti N."/>
            <person name="Schurch N."/>
            <person name="Bruggmann R."/>
            <person name="Wittwer M."/>
        </authorList>
    </citation>
    <scope>NUCLEOTIDE SEQUENCE [LARGE SCALE GENOMIC DNA]</scope>
    <source>
        <strain evidence="2 3">ATCC 30894</strain>
    </source>
</reference>
<feature type="region of interest" description="Disordered" evidence="1">
    <location>
        <begin position="193"/>
        <end position="245"/>
    </location>
</feature>
<feature type="region of interest" description="Disordered" evidence="1">
    <location>
        <begin position="1"/>
        <end position="21"/>
    </location>
</feature>
<proteinExistence type="predicted"/>
<dbReference type="VEuPathDB" id="AmoebaDB:FDP41_005742"/>
<dbReference type="EMBL" id="VFQX01000048">
    <property type="protein sequence ID" value="KAF0974989.1"/>
    <property type="molecule type" value="Genomic_DNA"/>
</dbReference>
<organism evidence="2 3">
    <name type="scientific">Naegleria fowleri</name>
    <name type="common">Brain eating amoeba</name>
    <dbReference type="NCBI Taxonomy" id="5763"/>
    <lineage>
        <taxon>Eukaryota</taxon>
        <taxon>Discoba</taxon>
        <taxon>Heterolobosea</taxon>
        <taxon>Tetramitia</taxon>
        <taxon>Eutetramitia</taxon>
        <taxon>Vahlkampfiidae</taxon>
        <taxon>Naegleria</taxon>
    </lineage>
</organism>
<dbReference type="OrthoDB" id="10616638at2759"/>
<evidence type="ECO:0000256" key="1">
    <source>
        <dbReference type="SAM" id="MobiDB-lite"/>
    </source>
</evidence>
<dbReference type="VEuPathDB" id="AmoebaDB:NF0083430"/>
<evidence type="ECO:0000313" key="3">
    <source>
        <dbReference type="Proteomes" id="UP000444721"/>
    </source>
</evidence>
<accession>A0A6A5BPX4</accession>
<sequence>MPSFNIVDETTRVPQRLSRERSNRIKRYGPLPSNHSCACVYKTGIRRVRREMNTNNFLQNYFEQRVGDDFLRYECGGGGSSFVIDSASSGMNTHVLSTRKKKKKTQSTLCSSSSLSSSSTVNTIEPVMSSTCSFPNSVVESHRMKDALSSSSAVVCSNTIISSSLLSHSESKNDNTTIQTMTHGSFQPLLPQQQVMSSPQQQEEESSWSLCPDKRSTASSCGSNSTISPRQVFTPQSSSPAHEICSDRNPSCFKDESIMKCCCCCYDDLNREIATSTTTTSSPMITQWTINNLPPHVMNTMSSTTSISPSSQTIQTSSSTFHTPQTTACIVSNSGPKSVMLPPLPYSSSDPLPHELQHIMPCLSNSNDHNDDGDDSENDSSNNARIVCESGNVHIHWGDQFFRNLFDTLHGWPTMEKIHTE</sequence>
<dbReference type="AlphaFoldDB" id="A0A6A5BPX4"/>
<keyword evidence="3" id="KW-1185">Reference proteome</keyword>